<proteinExistence type="predicted"/>
<dbReference type="InterPro" id="IPR011740">
    <property type="entry name" value="DUF2460"/>
</dbReference>
<reference evidence="2 3" key="1">
    <citation type="submission" date="2015-12" db="EMBL/GenBank/DDBJ databases">
        <authorList>
            <person name="Shamseldin A."/>
            <person name="Moawad H."/>
            <person name="Abd El-Rahim W.M."/>
            <person name="Sadowsky M.J."/>
        </authorList>
    </citation>
    <scope>NUCLEOTIDE SEQUENCE [LARGE SCALE GENOMIC DNA]</scope>
    <source>
        <strain evidence="2 3">JC234</strain>
    </source>
</reference>
<dbReference type="STRING" id="1480615.AWJ14_14915"/>
<dbReference type="EMBL" id="LQZT01000049">
    <property type="protein sequence ID" value="OCW55772.1"/>
    <property type="molecule type" value="Genomic_DNA"/>
</dbReference>
<evidence type="ECO:0000313" key="2">
    <source>
        <dbReference type="EMBL" id="OCW55772.1"/>
    </source>
</evidence>
<gene>
    <name evidence="2" type="ORF">AWJ14_14915</name>
</gene>
<comment type="caution">
    <text evidence="2">The sequence shown here is derived from an EMBL/GenBank/DDBJ whole genome shotgun (WGS) entry which is preliminary data.</text>
</comment>
<keyword evidence="2" id="KW-0378">Hydrolase</keyword>
<dbReference type="RefSeq" id="WP_066183891.1">
    <property type="nucleotide sequence ID" value="NZ_LQZT01000049.1"/>
</dbReference>
<dbReference type="AlphaFoldDB" id="A0A1C1YQG7"/>
<protein>
    <submittedName>
        <fullName evidence="2">Glycoside hydrolase family 24</fullName>
    </submittedName>
</protein>
<evidence type="ECO:0000313" key="3">
    <source>
        <dbReference type="Proteomes" id="UP000094795"/>
    </source>
</evidence>
<keyword evidence="3" id="KW-1185">Reference proteome</keyword>
<feature type="domain" description="DUF2460" evidence="1">
    <location>
        <begin position="6"/>
        <end position="212"/>
    </location>
</feature>
<dbReference type="Pfam" id="PF09343">
    <property type="entry name" value="DUF2460"/>
    <property type="match status" value="1"/>
</dbReference>
<organism evidence="2 3">
    <name type="scientific">Hoeflea olei</name>
    <dbReference type="NCBI Taxonomy" id="1480615"/>
    <lineage>
        <taxon>Bacteria</taxon>
        <taxon>Pseudomonadati</taxon>
        <taxon>Pseudomonadota</taxon>
        <taxon>Alphaproteobacteria</taxon>
        <taxon>Hyphomicrobiales</taxon>
        <taxon>Rhizobiaceae</taxon>
        <taxon>Hoeflea</taxon>
    </lineage>
</organism>
<dbReference type="GO" id="GO:0016787">
    <property type="term" value="F:hydrolase activity"/>
    <property type="evidence" value="ECO:0007669"/>
    <property type="project" value="UniProtKB-KW"/>
</dbReference>
<dbReference type="Proteomes" id="UP000094795">
    <property type="component" value="Unassembled WGS sequence"/>
</dbReference>
<name>A0A1C1YQG7_9HYPH</name>
<dbReference type="OrthoDB" id="1685145at2"/>
<evidence type="ECO:0000259" key="1">
    <source>
        <dbReference type="Pfam" id="PF09343"/>
    </source>
</evidence>
<dbReference type="NCBIfam" id="TIGR02217">
    <property type="entry name" value="chp_TIGR02217"/>
    <property type="match status" value="1"/>
</dbReference>
<sequence>MTHGFHEVRFPLRLSLGASGGPGRRTDIVALSNGGETRNARWADARRRYDAGTGLRGLSDLYELTAFFEARRGQLYGFRFRDPVDHASAGPGAAIDALDQPLGTGDGLRREFELIKTYADQGGATVRRIAKPVEGSVRVAVGGVVLDPGDYTVDPATGVVTIASGSVPAAGALVSAGYEFDIPVRFDTDRIEISLAAFKAGSVPSVPLIEIKP</sequence>
<accession>A0A1C1YQG7</accession>